<evidence type="ECO:0000256" key="3">
    <source>
        <dbReference type="ARBA" id="ARBA00022692"/>
    </source>
</evidence>
<dbReference type="RefSeq" id="WP_072571650.1">
    <property type="nucleotide sequence ID" value="NZ_CP018191.1"/>
</dbReference>
<dbReference type="GO" id="GO:0005886">
    <property type="term" value="C:plasma membrane"/>
    <property type="evidence" value="ECO:0007669"/>
    <property type="project" value="UniProtKB-SubCell"/>
</dbReference>
<organism evidence="8 9">
    <name type="scientific">Granulibacter bethesdensis</name>
    <dbReference type="NCBI Taxonomy" id="364410"/>
    <lineage>
        <taxon>Bacteria</taxon>
        <taxon>Pseudomonadati</taxon>
        <taxon>Pseudomonadota</taxon>
        <taxon>Alphaproteobacteria</taxon>
        <taxon>Acetobacterales</taxon>
        <taxon>Acetobacteraceae</taxon>
        <taxon>Granulibacter</taxon>
    </lineage>
</organism>
<gene>
    <name evidence="8" type="ORF">GbCGDNIH9_0044</name>
</gene>
<feature type="transmembrane region" description="Helical" evidence="6">
    <location>
        <begin position="528"/>
        <end position="547"/>
    </location>
</feature>
<evidence type="ECO:0000259" key="7">
    <source>
        <dbReference type="Pfam" id="PF05425"/>
    </source>
</evidence>
<dbReference type="EMBL" id="CP018191">
    <property type="protein sequence ID" value="APH53266.1"/>
    <property type="molecule type" value="Genomic_DNA"/>
</dbReference>
<feature type="domain" description="Copper resistance protein D" evidence="7">
    <location>
        <begin position="191"/>
        <end position="289"/>
    </location>
</feature>
<feature type="transmembrane region" description="Helical" evidence="6">
    <location>
        <begin position="466"/>
        <end position="483"/>
    </location>
</feature>
<evidence type="ECO:0000256" key="4">
    <source>
        <dbReference type="ARBA" id="ARBA00022989"/>
    </source>
</evidence>
<evidence type="ECO:0000256" key="1">
    <source>
        <dbReference type="ARBA" id="ARBA00004651"/>
    </source>
</evidence>
<dbReference type="PANTHER" id="PTHR34820:SF4">
    <property type="entry name" value="INNER MEMBRANE PROTEIN YEBZ"/>
    <property type="match status" value="1"/>
</dbReference>
<evidence type="ECO:0000256" key="6">
    <source>
        <dbReference type="SAM" id="Phobius"/>
    </source>
</evidence>
<evidence type="ECO:0000256" key="5">
    <source>
        <dbReference type="ARBA" id="ARBA00023136"/>
    </source>
</evidence>
<dbReference type="GO" id="GO:0006825">
    <property type="term" value="P:copper ion transport"/>
    <property type="evidence" value="ECO:0007669"/>
    <property type="project" value="InterPro"/>
</dbReference>
<evidence type="ECO:0000313" key="9">
    <source>
        <dbReference type="Proteomes" id="UP000182373"/>
    </source>
</evidence>
<dbReference type="PANTHER" id="PTHR34820">
    <property type="entry name" value="INNER MEMBRANE PROTEIN YEBZ"/>
    <property type="match status" value="1"/>
</dbReference>
<comment type="subcellular location">
    <subcellularLocation>
        <location evidence="1">Cell membrane</location>
        <topology evidence="1">Multi-pass membrane protein</topology>
    </subcellularLocation>
</comment>
<feature type="transmembrane region" description="Helical" evidence="6">
    <location>
        <begin position="375"/>
        <end position="393"/>
    </location>
</feature>
<feature type="transmembrane region" description="Helical" evidence="6">
    <location>
        <begin position="224"/>
        <end position="249"/>
    </location>
</feature>
<reference evidence="9" key="1">
    <citation type="submission" date="2016-11" db="EMBL/GenBank/DDBJ databases">
        <title>Comparative genomic and phenotypic analysis of Granulibacter bethesdensis clinical isolates from patients with chronic granulomatous disease.</title>
        <authorList>
            <person name="Zarember K.A."/>
            <person name="Porcella S.F."/>
            <person name="Chu J."/>
            <person name="Ding L."/>
            <person name="Dahlstrom E."/>
            <person name="Barbian K."/>
            <person name="Martens C."/>
            <person name="Sykora L."/>
            <person name="Kramer S."/>
            <person name="Pettinato A.M."/>
            <person name="Hong H."/>
            <person name="Wald G."/>
            <person name="Berg L.J."/>
            <person name="Rogge L.S."/>
            <person name="Greenberg D.E."/>
            <person name="Falcone E.L."/>
            <person name="Neves J.F."/>
            <person name="Simoes M.J."/>
            <person name="Casal M."/>
            <person name="Rodriguez-Lopez F.C."/>
            <person name="Zelazny A."/>
            <person name="Gallin J.I."/>
            <person name="Holland S.M."/>
        </authorList>
    </citation>
    <scope>NUCLEOTIDE SEQUENCE [LARGE SCALE GENOMIC DNA]</scope>
    <source>
        <strain evidence="9">NIH9.1</strain>
    </source>
</reference>
<dbReference type="Proteomes" id="UP000182373">
    <property type="component" value="Chromosome"/>
</dbReference>
<feature type="transmembrane region" description="Helical" evidence="6">
    <location>
        <begin position="276"/>
        <end position="296"/>
    </location>
</feature>
<evidence type="ECO:0000313" key="8">
    <source>
        <dbReference type="EMBL" id="APH53266.1"/>
    </source>
</evidence>
<feature type="transmembrane region" description="Helical" evidence="6">
    <location>
        <begin position="160"/>
        <end position="180"/>
    </location>
</feature>
<dbReference type="InterPro" id="IPR032694">
    <property type="entry name" value="CopC/D"/>
</dbReference>
<feature type="transmembrane region" description="Helical" evidence="6">
    <location>
        <begin position="495"/>
        <end position="516"/>
    </location>
</feature>
<feature type="transmembrane region" description="Helical" evidence="6">
    <location>
        <begin position="13"/>
        <end position="37"/>
    </location>
</feature>
<protein>
    <submittedName>
        <fullName evidence="8">Copper resistance protein D</fullName>
    </submittedName>
</protein>
<feature type="transmembrane region" description="Helical" evidence="6">
    <location>
        <begin position="92"/>
        <end position="115"/>
    </location>
</feature>
<feature type="transmembrane region" description="Helical" evidence="6">
    <location>
        <begin position="437"/>
        <end position="454"/>
    </location>
</feature>
<feature type="transmembrane region" description="Helical" evidence="6">
    <location>
        <begin position="200"/>
        <end position="218"/>
    </location>
</feature>
<proteinExistence type="predicted"/>
<keyword evidence="2" id="KW-1003">Cell membrane</keyword>
<dbReference type="InterPro" id="IPR008457">
    <property type="entry name" value="Cu-R_CopD_dom"/>
</dbReference>
<feature type="transmembrane region" description="Helical" evidence="6">
    <location>
        <begin position="127"/>
        <end position="148"/>
    </location>
</feature>
<keyword evidence="5 6" id="KW-0472">Membrane</keyword>
<evidence type="ECO:0000256" key="2">
    <source>
        <dbReference type="ARBA" id="ARBA00022475"/>
    </source>
</evidence>
<feature type="transmembrane region" description="Helical" evidence="6">
    <location>
        <begin position="58"/>
        <end position="80"/>
    </location>
</feature>
<name>A0AAC9K5U6_9PROT</name>
<dbReference type="Pfam" id="PF05425">
    <property type="entry name" value="CopD"/>
    <property type="match status" value="1"/>
</dbReference>
<keyword evidence="4 6" id="KW-1133">Transmembrane helix</keyword>
<sequence length="550" mass="59333">MSLLVDVFGYLSVVIHGLTIVAQSMMLGAILFLALLARPLASRMGTAGPDVIRDSTRIAFWSALGLMMTEAAAIGLQISVISSTVDLPINGILGAGFAVSGLIKIAAAFAIAVLLAGGRLRAPLGPLLLAGAIELGAATMTTHAAARIDNSLLLLVVEGLHQLGAAIWVGGIPCFVAALARIRDVSALQAVGPRFSRLSMAGVAFILVSGIIMAWYYIGSWQGFYGTAYGVMVGAKIVMLLMLLALGYGNLKVTERLKRDPATPVLRMKRFAEAEIGIGFTLFFAAASLTSVPPAIDLTQDRASLHEIAERNRPVWPRLTSPDHDQLALIEKQQQLDTEAATAHTNPQLAFEPGSGDLPPRNAADIAWSEYNHHWAGIFVATIGMLALLNRAGLRMARHWPLIFLLMAGFLLVRSDPEVWPLGQEGFFASLRDVEVLQHRLFVVLIVVFGLFEWRVRVGGLEHSRAALVFPLLTAIGSALLLTHNHAIANVKEQLLIELTHTPLALTGVLAGWSRWLEIRADGRTARIAGWIWPVCFVLIGLMLLSYREA</sequence>
<accession>A0AAC9K5U6</accession>
<keyword evidence="3 6" id="KW-0812">Transmembrane</keyword>
<dbReference type="AlphaFoldDB" id="A0AAC9K5U6"/>